<reference evidence="2 3" key="1">
    <citation type="submission" date="2017-11" db="EMBL/GenBank/DDBJ databases">
        <title>Animal gut microbial communities from fecal samples from Wisconsin, USA.</title>
        <authorList>
            <person name="Neumann A."/>
        </authorList>
    </citation>
    <scope>NUCLEOTIDE SEQUENCE [LARGE SCALE GENOMIC DNA]</scope>
    <source>
        <strain evidence="2 3">UWS3</strain>
    </source>
</reference>
<organism evidence="2 3">
    <name type="scientific">Hallerella succinigenes</name>
    <dbReference type="NCBI Taxonomy" id="1896222"/>
    <lineage>
        <taxon>Bacteria</taxon>
        <taxon>Pseudomonadati</taxon>
        <taxon>Fibrobacterota</taxon>
        <taxon>Fibrobacteria</taxon>
        <taxon>Fibrobacterales</taxon>
        <taxon>Fibrobacteraceae</taxon>
        <taxon>Hallerella</taxon>
    </lineage>
</organism>
<feature type="region of interest" description="Disordered" evidence="1">
    <location>
        <begin position="79"/>
        <end position="100"/>
    </location>
</feature>
<dbReference type="Gene3D" id="3.40.50.720">
    <property type="entry name" value="NAD(P)-binding Rossmann-like Domain"/>
    <property type="match status" value="1"/>
</dbReference>
<proteinExistence type="predicted"/>
<accession>A0A2M9AAT9</accession>
<evidence type="ECO:0000313" key="2">
    <source>
        <dbReference type="EMBL" id="PJJ42824.1"/>
    </source>
</evidence>
<evidence type="ECO:0000313" key="3">
    <source>
        <dbReference type="Proteomes" id="UP000231134"/>
    </source>
</evidence>
<gene>
    <name evidence="2" type="ORF">BGX16_2872</name>
</gene>
<keyword evidence="3" id="KW-1185">Reference proteome</keyword>
<comment type="caution">
    <text evidence="2">The sequence shown here is derived from an EMBL/GenBank/DDBJ whole genome shotgun (WGS) entry which is preliminary data.</text>
</comment>
<dbReference type="OrthoDB" id="9801785at2"/>
<dbReference type="AlphaFoldDB" id="A0A2M9AAT9"/>
<sequence>MKILVIGAAGFIASKIMAMLSARGDEVVGLDSVPPKLNLDIFGKANKIVHLACKNFIGSQVPDSRVQPFRCFAEYSGENKPAFRNGGNRQTGIQETALAA</sequence>
<protein>
    <submittedName>
        <fullName evidence="2">Uncharacterized protein</fullName>
    </submittedName>
</protein>
<evidence type="ECO:0000256" key="1">
    <source>
        <dbReference type="SAM" id="MobiDB-lite"/>
    </source>
</evidence>
<dbReference type="EMBL" id="PGEX01000001">
    <property type="protein sequence ID" value="PJJ42824.1"/>
    <property type="molecule type" value="Genomic_DNA"/>
</dbReference>
<dbReference type="Proteomes" id="UP000231134">
    <property type="component" value="Unassembled WGS sequence"/>
</dbReference>
<dbReference type="SUPFAM" id="SSF51735">
    <property type="entry name" value="NAD(P)-binding Rossmann-fold domains"/>
    <property type="match status" value="1"/>
</dbReference>
<name>A0A2M9AAT9_9BACT</name>
<dbReference type="InterPro" id="IPR036291">
    <property type="entry name" value="NAD(P)-bd_dom_sf"/>
</dbReference>